<evidence type="ECO:0000256" key="4">
    <source>
        <dbReference type="ARBA" id="ARBA00023027"/>
    </source>
</evidence>
<evidence type="ECO:0000256" key="5">
    <source>
        <dbReference type="ARBA" id="ARBA00048542"/>
    </source>
</evidence>
<evidence type="ECO:0000256" key="3">
    <source>
        <dbReference type="ARBA" id="ARBA00023002"/>
    </source>
</evidence>
<evidence type="ECO:0000313" key="8">
    <source>
        <dbReference type="EMBL" id="MFC4768104.1"/>
    </source>
</evidence>
<comment type="catalytic activity">
    <reaction evidence="6">
        <text>2 a quinone + NADH + H(+) = 2 a 1,4-benzosemiquinone + NAD(+)</text>
        <dbReference type="Rhea" id="RHEA:65952"/>
        <dbReference type="ChEBI" id="CHEBI:15378"/>
        <dbReference type="ChEBI" id="CHEBI:57540"/>
        <dbReference type="ChEBI" id="CHEBI:57945"/>
        <dbReference type="ChEBI" id="CHEBI:132124"/>
        <dbReference type="ChEBI" id="CHEBI:134225"/>
    </reaction>
</comment>
<dbReference type="NCBIfam" id="NF010075">
    <property type="entry name" value="PRK13556.1"/>
    <property type="match status" value="1"/>
</dbReference>
<protein>
    <recommendedName>
        <fullName evidence="6">FMN dependent NADH:quinone oxidoreductase</fullName>
        <ecNumber evidence="6">1.6.5.-</ecNumber>
    </recommendedName>
    <alternativeName>
        <fullName evidence="6">Azo-dye reductase</fullName>
    </alternativeName>
    <alternativeName>
        <fullName evidence="6">FMN-dependent NADH-azo compound oxidoreductase</fullName>
    </alternativeName>
    <alternativeName>
        <fullName evidence="6">FMN-dependent NADH-azoreductase</fullName>
        <ecNumber evidence="6">1.7.1.17</ecNumber>
    </alternativeName>
</protein>
<dbReference type="Gene3D" id="3.40.50.360">
    <property type="match status" value="1"/>
</dbReference>
<dbReference type="InterPro" id="IPR050104">
    <property type="entry name" value="FMN-dep_NADH:Q_OxRdtase_AzoR1"/>
</dbReference>
<dbReference type="EMBL" id="JBHSHC010000096">
    <property type="protein sequence ID" value="MFC4768104.1"/>
    <property type="molecule type" value="Genomic_DNA"/>
</dbReference>
<keyword evidence="1 6" id="KW-0285">Flavoprotein</keyword>
<dbReference type="InterPro" id="IPR023048">
    <property type="entry name" value="NADH:quinone_OxRdtase_FMN_depd"/>
</dbReference>
<accession>A0ABV9Q2P7</accession>
<feature type="binding site" evidence="6">
    <location>
        <begin position="19"/>
        <end position="21"/>
    </location>
    <ligand>
        <name>FMN</name>
        <dbReference type="ChEBI" id="CHEBI:58210"/>
    </ligand>
</feature>
<comment type="function">
    <text evidence="6">Quinone reductase that provides resistance to thiol-specific stress caused by electrophilic quinones.</text>
</comment>
<proteinExistence type="inferred from homology"/>
<dbReference type="Pfam" id="PF02525">
    <property type="entry name" value="Flavodoxin_2"/>
    <property type="match status" value="1"/>
</dbReference>
<gene>
    <name evidence="6" type="primary">azoR</name>
    <name evidence="8" type="ORF">ACFO8Q_12160</name>
</gene>
<comment type="function">
    <text evidence="6">Also exhibits azoreductase activity. Catalyzes the reductive cleavage of the azo bond in aromatic azo compounds to the corresponding amines.</text>
</comment>
<evidence type="ECO:0000256" key="2">
    <source>
        <dbReference type="ARBA" id="ARBA00022643"/>
    </source>
</evidence>
<dbReference type="EC" id="1.7.1.17" evidence="6"/>
<keyword evidence="9" id="KW-1185">Reference proteome</keyword>
<evidence type="ECO:0000256" key="6">
    <source>
        <dbReference type="HAMAP-Rule" id="MF_01216"/>
    </source>
</evidence>
<evidence type="ECO:0000256" key="1">
    <source>
        <dbReference type="ARBA" id="ARBA00022630"/>
    </source>
</evidence>
<organism evidence="8 9">
    <name type="scientific">Effusibacillus consociatus</name>
    <dbReference type="NCBI Taxonomy" id="1117041"/>
    <lineage>
        <taxon>Bacteria</taxon>
        <taxon>Bacillati</taxon>
        <taxon>Bacillota</taxon>
        <taxon>Bacilli</taxon>
        <taxon>Bacillales</taxon>
        <taxon>Alicyclobacillaceae</taxon>
        <taxon>Effusibacillus</taxon>
    </lineage>
</organism>
<dbReference type="HAMAP" id="MF_01216">
    <property type="entry name" value="Azoreductase_type1"/>
    <property type="match status" value="1"/>
</dbReference>
<dbReference type="PANTHER" id="PTHR43741">
    <property type="entry name" value="FMN-DEPENDENT NADH-AZOREDUCTASE 1"/>
    <property type="match status" value="1"/>
</dbReference>
<feature type="binding site" evidence="6">
    <location>
        <begin position="104"/>
        <end position="107"/>
    </location>
    <ligand>
        <name>FMN</name>
        <dbReference type="ChEBI" id="CHEBI:58210"/>
    </ligand>
</feature>
<keyword evidence="2 6" id="KW-0288">FMN</keyword>
<dbReference type="PANTHER" id="PTHR43741:SF7">
    <property type="entry name" value="FMN-DEPENDENT NADH:QUINONE OXIDOREDUCTASE"/>
    <property type="match status" value="1"/>
</dbReference>
<feature type="domain" description="Flavodoxin-like fold" evidence="7">
    <location>
        <begin position="5"/>
        <end position="208"/>
    </location>
</feature>
<evidence type="ECO:0000259" key="7">
    <source>
        <dbReference type="Pfam" id="PF02525"/>
    </source>
</evidence>
<comment type="catalytic activity">
    <reaction evidence="5">
        <text>N,N-dimethyl-1,4-phenylenediamine + anthranilate + 2 NAD(+) = 2-(4-dimethylaminophenyl)diazenylbenzoate + 2 NADH + 2 H(+)</text>
        <dbReference type="Rhea" id="RHEA:55872"/>
        <dbReference type="ChEBI" id="CHEBI:15378"/>
        <dbReference type="ChEBI" id="CHEBI:15783"/>
        <dbReference type="ChEBI" id="CHEBI:16567"/>
        <dbReference type="ChEBI" id="CHEBI:57540"/>
        <dbReference type="ChEBI" id="CHEBI:57945"/>
        <dbReference type="ChEBI" id="CHEBI:71579"/>
        <dbReference type="EC" id="1.7.1.17"/>
    </reaction>
    <physiologicalReaction direction="right-to-left" evidence="5">
        <dbReference type="Rhea" id="RHEA:55874"/>
    </physiologicalReaction>
</comment>
<dbReference type="RefSeq" id="WP_380026027.1">
    <property type="nucleotide sequence ID" value="NZ_JBHSHC010000096.1"/>
</dbReference>
<comment type="cofactor">
    <cofactor evidence="6">
        <name>FMN</name>
        <dbReference type="ChEBI" id="CHEBI:58210"/>
    </cofactor>
    <text evidence="6">Binds 1 FMN per subunit.</text>
</comment>
<dbReference type="SUPFAM" id="SSF52218">
    <property type="entry name" value="Flavoproteins"/>
    <property type="match status" value="1"/>
</dbReference>
<comment type="similarity">
    <text evidence="6">Belongs to the azoreductase type 1 family.</text>
</comment>
<name>A0ABV9Q2P7_9BACL</name>
<comment type="subunit">
    <text evidence="6">Homodimer.</text>
</comment>
<comment type="caution">
    <text evidence="8">The sequence shown here is derived from an EMBL/GenBank/DDBJ whole genome shotgun (WGS) entry which is preliminary data.</text>
</comment>
<dbReference type="InterPro" id="IPR029039">
    <property type="entry name" value="Flavoprotein-like_sf"/>
</dbReference>
<evidence type="ECO:0000313" key="9">
    <source>
        <dbReference type="Proteomes" id="UP001596002"/>
    </source>
</evidence>
<sequence length="220" mass="24554">MKTEKILYIMANPKPAEQSFSLSVAKEFLNAYRQANPNDEIVELDLYKIDIPYIDPDVFSGWGKLQQGTAFDQLTADEKAKVSRINQLTDQFVAADKYVFVTPMWNFSIPPKMKAYIDTICIAGKTFKYTAEGPVGLLTEKRAVHIQARGGVYSEGPAKDFEFGDRYIRAVLNFLGITDIDSVIAEGMAQMPNEAENIKAKAIDRAREAAKKFAGEKVPV</sequence>
<dbReference type="EC" id="1.6.5.-" evidence="6"/>
<reference evidence="9" key="1">
    <citation type="journal article" date="2019" name="Int. J. Syst. Evol. Microbiol.">
        <title>The Global Catalogue of Microorganisms (GCM) 10K type strain sequencing project: providing services to taxonomists for standard genome sequencing and annotation.</title>
        <authorList>
            <consortium name="The Broad Institute Genomics Platform"/>
            <consortium name="The Broad Institute Genome Sequencing Center for Infectious Disease"/>
            <person name="Wu L."/>
            <person name="Ma J."/>
        </authorList>
    </citation>
    <scope>NUCLEOTIDE SEQUENCE [LARGE SCALE GENOMIC DNA]</scope>
    <source>
        <strain evidence="9">WYCCWR 12678</strain>
    </source>
</reference>
<dbReference type="InterPro" id="IPR003680">
    <property type="entry name" value="Flavodoxin_fold"/>
</dbReference>
<keyword evidence="3 6" id="KW-0560">Oxidoreductase</keyword>
<dbReference type="Proteomes" id="UP001596002">
    <property type="component" value="Unassembled WGS sequence"/>
</dbReference>
<comment type="caution">
    <text evidence="6">Lacks conserved residue(s) required for the propagation of feature annotation.</text>
</comment>
<keyword evidence="4 6" id="KW-0520">NAD</keyword>